<name>X1TRW1_9ZZZZ</name>
<comment type="caution">
    <text evidence="1">The sequence shown here is derived from an EMBL/GenBank/DDBJ whole genome shotgun (WGS) entry which is preliminary data.</text>
</comment>
<dbReference type="EMBL" id="BARW01016369">
    <property type="protein sequence ID" value="GAI90310.1"/>
    <property type="molecule type" value="Genomic_DNA"/>
</dbReference>
<protein>
    <submittedName>
        <fullName evidence="1">Uncharacterized protein</fullName>
    </submittedName>
</protein>
<dbReference type="AlphaFoldDB" id="X1TRW1"/>
<organism evidence="1">
    <name type="scientific">marine sediment metagenome</name>
    <dbReference type="NCBI Taxonomy" id="412755"/>
    <lineage>
        <taxon>unclassified sequences</taxon>
        <taxon>metagenomes</taxon>
        <taxon>ecological metagenomes</taxon>
    </lineage>
</organism>
<accession>X1TRW1</accession>
<sequence>MSLKFQEVDWDKKGLMYVSFDNNGETLRWYPKWKDLGDVFQSAWATEDGLNEGKLSPYLLFLCLNMLTRSLLKKANAPGIYQFNQLSDEIEGQLLERDRHLTPNHIAYFTPRRLANE</sequence>
<gene>
    <name evidence="1" type="ORF">S12H4_28529</name>
</gene>
<proteinExistence type="predicted"/>
<evidence type="ECO:0000313" key="1">
    <source>
        <dbReference type="EMBL" id="GAI90310.1"/>
    </source>
</evidence>
<reference evidence="1" key="1">
    <citation type="journal article" date="2014" name="Front. Microbiol.">
        <title>High frequency of phylogenetically diverse reductive dehalogenase-homologous genes in deep subseafloor sedimentary metagenomes.</title>
        <authorList>
            <person name="Kawai M."/>
            <person name="Futagami T."/>
            <person name="Toyoda A."/>
            <person name="Takaki Y."/>
            <person name="Nishi S."/>
            <person name="Hori S."/>
            <person name="Arai W."/>
            <person name="Tsubouchi T."/>
            <person name="Morono Y."/>
            <person name="Uchiyama I."/>
            <person name="Ito T."/>
            <person name="Fujiyama A."/>
            <person name="Inagaki F."/>
            <person name="Takami H."/>
        </authorList>
    </citation>
    <scope>NUCLEOTIDE SEQUENCE</scope>
    <source>
        <strain evidence="1">Expedition CK06-06</strain>
    </source>
</reference>